<evidence type="ECO:0000256" key="3">
    <source>
        <dbReference type="PROSITE-ProRule" id="PRU00283"/>
    </source>
</evidence>
<keyword evidence="8" id="KW-1185">Reference proteome</keyword>
<dbReference type="PROSITE" id="PS50067">
    <property type="entry name" value="KINESIN_MOTOR_2"/>
    <property type="match status" value="1"/>
</dbReference>
<feature type="region of interest" description="Disordered" evidence="5">
    <location>
        <begin position="1406"/>
        <end position="1428"/>
    </location>
</feature>
<feature type="region of interest" description="Disordered" evidence="5">
    <location>
        <begin position="1319"/>
        <end position="1341"/>
    </location>
</feature>
<dbReference type="Proteomes" id="UP001329825">
    <property type="component" value="Chromosome 4"/>
</dbReference>
<feature type="binding site" evidence="3">
    <location>
        <begin position="241"/>
        <end position="248"/>
    </location>
    <ligand>
        <name>ATP</name>
        <dbReference type="ChEBI" id="CHEBI:30616"/>
    </ligand>
</feature>
<accession>A0ABZ1CXN8</accession>
<dbReference type="InterPro" id="IPR027417">
    <property type="entry name" value="P-loop_NTPase"/>
</dbReference>
<dbReference type="Pfam" id="PF00225">
    <property type="entry name" value="Kinesin"/>
    <property type="match status" value="2"/>
</dbReference>
<organism evidence="7 8">
    <name type="scientific">Kwoniella shivajii</name>
    <dbReference type="NCBI Taxonomy" id="564305"/>
    <lineage>
        <taxon>Eukaryota</taxon>
        <taxon>Fungi</taxon>
        <taxon>Dikarya</taxon>
        <taxon>Basidiomycota</taxon>
        <taxon>Agaricomycotina</taxon>
        <taxon>Tremellomycetes</taxon>
        <taxon>Tremellales</taxon>
        <taxon>Cryptococcaceae</taxon>
        <taxon>Kwoniella</taxon>
    </lineage>
</organism>
<dbReference type="InterPro" id="IPR027640">
    <property type="entry name" value="Kinesin-like_fam"/>
</dbReference>
<feature type="region of interest" description="Disordered" evidence="5">
    <location>
        <begin position="1487"/>
        <end position="1524"/>
    </location>
</feature>
<dbReference type="PANTHER" id="PTHR47968:SF75">
    <property type="entry name" value="CENTROMERE-ASSOCIATED PROTEIN E"/>
    <property type="match status" value="1"/>
</dbReference>
<evidence type="ECO:0000313" key="8">
    <source>
        <dbReference type="Proteomes" id="UP001329825"/>
    </source>
</evidence>
<dbReference type="InterPro" id="IPR001752">
    <property type="entry name" value="Kinesin_motor_dom"/>
</dbReference>
<feature type="domain" description="Kinesin motor" evidence="6">
    <location>
        <begin position="158"/>
        <end position="389"/>
    </location>
</feature>
<protein>
    <recommendedName>
        <fullName evidence="6">Kinesin motor domain-containing protein</fullName>
    </recommendedName>
</protein>
<dbReference type="PANTHER" id="PTHR47968">
    <property type="entry name" value="CENTROMERE PROTEIN E"/>
    <property type="match status" value="1"/>
</dbReference>
<gene>
    <name evidence="7" type="ORF">IL334_003477</name>
</gene>
<dbReference type="EMBL" id="CP141884">
    <property type="protein sequence ID" value="WRT66518.1"/>
    <property type="molecule type" value="Genomic_DNA"/>
</dbReference>
<dbReference type="Gene3D" id="3.40.850.10">
    <property type="entry name" value="Kinesin motor domain"/>
    <property type="match status" value="1"/>
</dbReference>
<feature type="compositionally biased region" description="Basic residues" evidence="5">
    <location>
        <begin position="42"/>
        <end position="51"/>
    </location>
</feature>
<keyword evidence="3" id="KW-0547">Nucleotide-binding</keyword>
<evidence type="ECO:0000256" key="4">
    <source>
        <dbReference type="SAM" id="Coils"/>
    </source>
</evidence>
<sequence length="1524" mass="168929">MSLSPSKRTLSRQPSSPSLAVGIPPALPESNIMQPSSPSKMSKSKSRKRIHRGDVSSSAASSEDESATPKRKILNPIDAPLPPSTGIRSKQKMTLQERLAAAASAKAESSGAKGRARSITDISCSVSEPATLGENLTSIVHTRSEILPSRHGGSASDKVVVCVRIKPTHSPFANVAYAMSSTSLTLSDEHPKVKQRGGKAGREDDKLLRFPSTTPELYEEKVAPLVDKAMNGFNSTIFAYGQTGSGKSFTMDTERAFLLRVSYIEIYNETLRDLLNFKKGPLKDDEKPAIHLSKGKVYVDPLMEEIVSTPQDVIDLLDKGNAQRRIGATDWNERSSRSHCVFTIVIESRPRDGDGDEDIRLSRLDLAGSEKAVSDSERRGEGKHINQSLARGHQQIDRKNQSNTYTLSKLETDSSARECSGRRLQYLRYLHVKEEHCAETLETLKFAGRCSQVKTNAKKNILQSSERALIKAKDEEIEGLKQRLAGLTNGIPPAIDPISDLVESVAAMEARKSRLITQLAKLNGEILTSELPRSGSILPLSPPKPKRRRISDFSALMAAGSSRMGLGLGTPKKTIDRRAISGMARVTEEGEEMAGIMGTLEKAAGGMVAKSFDQDRALAAARRNLAAKEEELALANRNLASALARASQLSERDAKITSLEVELRQTLRALSDTQQSLQRTEAELQDKISQSEGNRTELVSTIEDKTKRIDELESKIFDLRNSREELVIEDQIRLDKVHGDMVREKQELQSEIDRLKKQADASQLEKEESVRRLESEIASGTNEHASARAALEAKAEEYKISLSTVNAQLNDLVTFHSTQISNIQTEKGLAERQRDEARADLDRFQQEAMSQESNVLAGLREEIGNLRRARDEDKVAWEKQRLELEGSISEEKKLSGGLVQQLVQSKSNISQAEERESRLKEELAEALKTMSAAAGTLREQLQSSENDRLHLTTKLESALKTIDLTTKANSQLEDRLRTEMEATVSSRLAEAGGAAKQLQAETAARTSAETRLAELVLDNQDKSSTISRLSVQLTSSKVLEEKLLAAQNDLEVQEKRLESETVARQDAERRITKLAQLAAQGETEKEKLLKKEQGARIEAEKRVEQLAGQRVAALEGIKEMRTKLDSEVAARKEAEQVYEEKVETANRQLRKATGQVASLSVCVKEKDDLVRAAALAREEVEHQLKHFTKVHLTLSSALEEKNDELEALRIAQDSAHQQFASLSSQTKNHTNLEDQLHDEIAARKAAELHLAQVSQELVTKHESAQQILEEELFSLRQLLVTAQKEASDMRAETNSHRENADRLSSDLANMKSRDVTITSISSRVRHSAPDMSNEPRRSASGNHVSLLNERGEIERLEKIIEVQKEIIDEQRERIERWAKEMEKQREFVRLLTNDNSNAASAQIPLRANSPRGHGKSHSISHSPIPSNLPGTKGLVSTFTARNLALPTSPSPLPMHPTQFNNISSKRSRRVTIEHDIDRLTETSSVNKAKAIFESPDKQAVPSTPPKIPLRATHSVRSAPRRRRP</sequence>
<proteinExistence type="inferred from homology"/>
<name>A0ABZ1CXN8_9TREE</name>
<feature type="compositionally biased region" description="Basic and acidic residues" evidence="5">
    <location>
        <begin position="372"/>
        <end position="384"/>
    </location>
</feature>
<evidence type="ECO:0000259" key="6">
    <source>
        <dbReference type="PROSITE" id="PS50067"/>
    </source>
</evidence>
<feature type="compositionally biased region" description="Basic and acidic residues" evidence="5">
    <location>
        <begin position="758"/>
        <end position="775"/>
    </location>
</feature>
<dbReference type="RefSeq" id="XP_062791258.1">
    <property type="nucleotide sequence ID" value="XM_062935207.1"/>
</dbReference>
<feature type="coiled-coil region" evidence="4">
    <location>
        <begin position="1353"/>
        <end position="1387"/>
    </location>
</feature>
<evidence type="ECO:0000256" key="5">
    <source>
        <dbReference type="SAM" id="MobiDB-lite"/>
    </source>
</evidence>
<feature type="coiled-coil region" evidence="4">
    <location>
        <begin position="1036"/>
        <end position="1155"/>
    </location>
</feature>
<dbReference type="SUPFAM" id="SSF52540">
    <property type="entry name" value="P-loop containing nucleoside triphosphate hydrolases"/>
    <property type="match status" value="1"/>
</dbReference>
<feature type="region of interest" description="Disordered" evidence="5">
    <location>
        <begin position="370"/>
        <end position="406"/>
    </location>
</feature>
<feature type="compositionally biased region" description="Polar residues" evidence="5">
    <location>
        <begin position="1"/>
        <end position="18"/>
    </location>
</feature>
<comment type="similarity">
    <text evidence="3">Belongs to the TRAFAC class myosin-kinesin ATPase superfamily. Kinesin family.</text>
</comment>
<keyword evidence="1 4" id="KW-0175">Coiled coil</keyword>
<evidence type="ECO:0000256" key="2">
    <source>
        <dbReference type="ARBA" id="ARBA00023175"/>
    </source>
</evidence>
<dbReference type="PRINTS" id="PR00380">
    <property type="entry name" value="KINESINHEAVY"/>
</dbReference>
<keyword evidence="3" id="KW-0067">ATP-binding</keyword>
<feature type="coiled-coil region" evidence="4">
    <location>
        <begin position="902"/>
        <end position="929"/>
    </location>
</feature>
<evidence type="ECO:0000313" key="7">
    <source>
        <dbReference type="EMBL" id="WRT66518.1"/>
    </source>
</evidence>
<feature type="coiled-coil region" evidence="4">
    <location>
        <begin position="470"/>
        <end position="525"/>
    </location>
</feature>
<reference evidence="7 8" key="1">
    <citation type="submission" date="2024-01" db="EMBL/GenBank/DDBJ databases">
        <title>Comparative genomics of Cryptococcus and Kwoniella reveals pathogenesis evolution and contrasting modes of karyotype evolution via chromosome fusion or intercentromeric recombination.</title>
        <authorList>
            <person name="Coelho M.A."/>
            <person name="David-Palma M."/>
            <person name="Shea T."/>
            <person name="Bowers K."/>
            <person name="McGinley-Smith S."/>
            <person name="Mohammad A.W."/>
            <person name="Gnirke A."/>
            <person name="Yurkov A.M."/>
            <person name="Nowrousian M."/>
            <person name="Sun S."/>
            <person name="Cuomo C.A."/>
            <person name="Heitman J."/>
        </authorList>
    </citation>
    <scope>NUCLEOTIDE SEQUENCE [LARGE SCALE GENOMIC DNA]</scope>
    <source>
        <strain evidence="7">CBS 11374</strain>
    </source>
</reference>
<keyword evidence="2 3" id="KW-0505">Motor protein</keyword>
<dbReference type="GeneID" id="87955608"/>
<dbReference type="InterPro" id="IPR036961">
    <property type="entry name" value="Kinesin_motor_dom_sf"/>
</dbReference>
<dbReference type="SMART" id="SM00129">
    <property type="entry name" value="KISc"/>
    <property type="match status" value="1"/>
</dbReference>
<evidence type="ECO:0000256" key="1">
    <source>
        <dbReference type="ARBA" id="ARBA00023054"/>
    </source>
</evidence>
<feature type="region of interest" description="Disordered" evidence="5">
    <location>
        <begin position="1"/>
        <end position="87"/>
    </location>
</feature>
<feature type="region of interest" description="Disordered" evidence="5">
    <location>
        <begin position="758"/>
        <end position="781"/>
    </location>
</feature>